<dbReference type="Gene3D" id="3.30.70.1070">
    <property type="entry name" value="Sporulation related repeat"/>
    <property type="match status" value="1"/>
</dbReference>
<dbReference type="PANTHER" id="PTHR38687">
    <property type="entry name" value="CELL DIVISION PROTEIN DEDD-RELATED"/>
    <property type="match status" value="1"/>
</dbReference>
<proteinExistence type="predicted"/>
<comment type="caution">
    <text evidence="4">The sequence shown here is derived from an EMBL/GenBank/DDBJ whole genome shotgun (WGS) entry which is preliminary data.</text>
</comment>
<feature type="transmembrane region" description="Helical" evidence="2">
    <location>
        <begin position="7"/>
        <end position="30"/>
    </location>
</feature>
<accession>A0A1W9KUC1</accession>
<dbReference type="PANTHER" id="PTHR38687:SF1">
    <property type="entry name" value="CELL DIVISION PROTEIN DEDD"/>
    <property type="match status" value="1"/>
</dbReference>
<sequence length="209" mass="22036">MKQQRGGTFLGFVLGMVVGLGVALAVAVYVTKVPVPFLDKGANRPADQDAVEQQKNKDWDPNAPLYGKNPARPAASAEQVETLPAKPAASSAEAGGPELKPAVTADPLGDLVKAKLAGAKAAASDAANPAETFIYFVQVGAYRSAEDAESQRAKLSLAGIETKMTEREQAGRTVYRVRMGPFDAREEAEKAKARLEAVGQEAAMVRVAR</sequence>
<evidence type="ECO:0000256" key="2">
    <source>
        <dbReference type="SAM" id="Phobius"/>
    </source>
</evidence>
<dbReference type="GO" id="GO:0032153">
    <property type="term" value="C:cell division site"/>
    <property type="evidence" value="ECO:0007669"/>
    <property type="project" value="TreeGrafter"/>
</dbReference>
<dbReference type="PROSITE" id="PS51724">
    <property type="entry name" value="SPOR"/>
    <property type="match status" value="1"/>
</dbReference>
<dbReference type="InterPro" id="IPR036680">
    <property type="entry name" value="SPOR-like_sf"/>
</dbReference>
<dbReference type="EMBL" id="MTEI01000005">
    <property type="protein sequence ID" value="OQW88070.1"/>
    <property type="molecule type" value="Genomic_DNA"/>
</dbReference>
<dbReference type="SUPFAM" id="SSF110997">
    <property type="entry name" value="Sporulation related repeat"/>
    <property type="match status" value="1"/>
</dbReference>
<keyword evidence="2" id="KW-0472">Membrane</keyword>
<organism evidence="4 5">
    <name type="scientific">Rhodoferax ferrireducens</name>
    <dbReference type="NCBI Taxonomy" id="192843"/>
    <lineage>
        <taxon>Bacteria</taxon>
        <taxon>Pseudomonadati</taxon>
        <taxon>Pseudomonadota</taxon>
        <taxon>Betaproteobacteria</taxon>
        <taxon>Burkholderiales</taxon>
        <taxon>Comamonadaceae</taxon>
        <taxon>Rhodoferax</taxon>
    </lineage>
</organism>
<name>A0A1W9KUC1_9BURK</name>
<gene>
    <name evidence="4" type="ORF">BWK72_09980</name>
</gene>
<evidence type="ECO:0000256" key="1">
    <source>
        <dbReference type="SAM" id="MobiDB-lite"/>
    </source>
</evidence>
<dbReference type="AlphaFoldDB" id="A0A1W9KUC1"/>
<feature type="region of interest" description="Disordered" evidence="1">
    <location>
        <begin position="41"/>
        <end position="102"/>
    </location>
</feature>
<feature type="domain" description="SPOR" evidence="3">
    <location>
        <begin position="129"/>
        <end position="208"/>
    </location>
</feature>
<reference evidence="4 5" key="1">
    <citation type="submission" date="2017-01" db="EMBL/GenBank/DDBJ databases">
        <title>Novel large sulfur bacteria in the metagenomes of groundwater-fed chemosynthetic microbial mats in the Lake Huron basin.</title>
        <authorList>
            <person name="Sharrar A.M."/>
            <person name="Flood B.E."/>
            <person name="Bailey J.V."/>
            <person name="Jones D.S."/>
            <person name="Biddanda B."/>
            <person name="Ruberg S.A."/>
            <person name="Marcus D.N."/>
            <person name="Dick G.J."/>
        </authorList>
    </citation>
    <scope>NUCLEOTIDE SEQUENCE [LARGE SCALE GENOMIC DNA]</scope>
    <source>
        <strain evidence="4">A7</strain>
    </source>
</reference>
<keyword evidence="2" id="KW-1133">Transmembrane helix</keyword>
<dbReference type="Pfam" id="PF05036">
    <property type="entry name" value="SPOR"/>
    <property type="match status" value="1"/>
</dbReference>
<protein>
    <submittedName>
        <fullName evidence="4">Sporulation protein</fullName>
    </submittedName>
</protein>
<evidence type="ECO:0000313" key="4">
    <source>
        <dbReference type="EMBL" id="OQW88070.1"/>
    </source>
</evidence>
<evidence type="ECO:0000313" key="5">
    <source>
        <dbReference type="Proteomes" id="UP000192505"/>
    </source>
</evidence>
<dbReference type="Proteomes" id="UP000192505">
    <property type="component" value="Unassembled WGS sequence"/>
</dbReference>
<dbReference type="InterPro" id="IPR007730">
    <property type="entry name" value="SPOR-like_dom"/>
</dbReference>
<evidence type="ECO:0000259" key="3">
    <source>
        <dbReference type="PROSITE" id="PS51724"/>
    </source>
</evidence>
<keyword evidence="2" id="KW-0812">Transmembrane</keyword>
<dbReference type="GO" id="GO:0032506">
    <property type="term" value="P:cytokinetic process"/>
    <property type="evidence" value="ECO:0007669"/>
    <property type="project" value="TreeGrafter"/>
</dbReference>
<dbReference type="GO" id="GO:0042834">
    <property type="term" value="F:peptidoglycan binding"/>
    <property type="evidence" value="ECO:0007669"/>
    <property type="project" value="InterPro"/>
</dbReference>
<dbReference type="InterPro" id="IPR052521">
    <property type="entry name" value="Cell_div_SPOR-domain"/>
</dbReference>
<dbReference type="GO" id="GO:0030428">
    <property type="term" value="C:cell septum"/>
    <property type="evidence" value="ECO:0007669"/>
    <property type="project" value="TreeGrafter"/>
</dbReference>